<evidence type="ECO:0000256" key="1">
    <source>
        <dbReference type="SAM" id="Phobius"/>
    </source>
</evidence>
<keyword evidence="1" id="KW-0812">Transmembrane</keyword>
<keyword evidence="1" id="KW-1133">Transmembrane helix</keyword>
<dbReference type="EMBL" id="LWDP01000005">
    <property type="protein sequence ID" value="ORD95039.1"/>
    <property type="molecule type" value="Genomic_DNA"/>
</dbReference>
<evidence type="ECO:0000313" key="2">
    <source>
        <dbReference type="EMBL" id="ORD95039.1"/>
    </source>
</evidence>
<dbReference type="AlphaFoldDB" id="A0A1Y1SA26"/>
<dbReference type="Proteomes" id="UP000192639">
    <property type="component" value="Unassembled WGS sequence"/>
</dbReference>
<sequence length="199" mass="23305">MDLSILFGGVSCYIYNSMVKEVGSTCLFKVKLAKKVVQESQQIVLHELPLVPEHYKFNSEKWLGLPWVKKSAFKFTRNEMAEADHYYYADIHSIIKESHYYTVGIEHNNITFFTNPIYKTSFGFIYPVILNQGNNFIRMNSGIRVCITDKDDFNRYFWTNHLPLFLFGLLIGILIIVILLRRLCSRRPPDNNMVYLTTK</sequence>
<reference evidence="2 3" key="1">
    <citation type="journal article" date="2017" name="Environ. Microbiol.">
        <title>Decay of the glycolytic pathway and adaptation to intranuclear parasitism within Enterocytozoonidae microsporidia.</title>
        <authorList>
            <person name="Wiredu Boakye D."/>
            <person name="Jaroenlak P."/>
            <person name="Prachumwat A."/>
            <person name="Williams T.A."/>
            <person name="Bateman K.S."/>
            <person name="Itsathitphaisarn O."/>
            <person name="Sritunyalucksana K."/>
            <person name="Paszkiewicz K.H."/>
            <person name="Moore K.A."/>
            <person name="Stentiford G.D."/>
            <person name="Williams B.A."/>
        </authorList>
    </citation>
    <scope>NUCLEOTIDE SEQUENCE [LARGE SCALE GENOMIC DNA]</scope>
    <source>
        <strain evidence="2 3">GB1</strain>
    </source>
</reference>
<name>A0A1Y1SA26_9MICR</name>
<comment type="caution">
    <text evidence="2">The sequence shown here is derived from an EMBL/GenBank/DDBJ whole genome shotgun (WGS) entry which is preliminary data.</text>
</comment>
<gene>
    <name evidence="2" type="ORF">ECANGB1_1719</name>
</gene>
<keyword evidence="1" id="KW-0472">Membrane</keyword>
<keyword evidence="3" id="KW-1185">Reference proteome</keyword>
<evidence type="ECO:0000313" key="3">
    <source>
        <dbReference type="Proteomes" id="UP000192639"/>
    </source>
</evidence>
<organism evidence="2 3">
    <name type="scientific">Enterospora canceri</name>
    <dbReference type="NCBI Taxonomy" id="1081671"/>
    <lineage>
        <taxon>Eukaryota</taxon>
        <taxon>Fungi</taxon>
        <taxon>Fungi incertae sedis</taxon>
        <taxon>Microsporidia</taxon>
        <taxon>Enterocytozoonidae</taxon>
        <taxon>Enterospora</taxon>
    </lineage>
</organism>
<feature type="transmembrane region" description="Helical" evidence="1">
    <location>
        <begin position="162"/>
        <end position="180"/>
    </location>
</feature>
<proteinExistence type="predicted"/>
<accession>A0A1Y1SA26</accession>
<dbReference type="VEuPathDB" id="MicrosporidiaDB:ECANGB1_1719"/>
<protein>
    <submittedName>
        <fullName evidence="2">Uncharacterized protein</fullName>
    </submittedName>
</protein>